<feature type="region of interest" description="Disordered" evidence="1">
    <location>
        <begin position="1"/>
        <end position="27"/>
    </location>
</feature>
<reference evidence="3" key="1">
    <citation type="submission" date="2021-01" db="EMBL/GenBank/DDBJ databases">
        <authorList>
            <person name="Corre E."/>
            <person name="Pelletier E."/>
            <person name="Niang G."/>
            <person name="Scheremetjew M."/>
            <person name="Finn R."/>
            <person name="Kale V."/>
            <person name="Holt S."/>
            <person name="Cochrane G."/>
            <person name="Meng A."/>
            <person name="Brown T."/>
            <person name="Cohen L."/>
        </authorList>
    </citation>
    <scope>NUCLEOTIDE SEQUENCE</scope>
    <source>
        <strain evidence="3">CCMP1243</strain>
    </source>
</reference>
<feature type="compositionally biased region" description="Basic and acidic residues" evidence="1">
    <location>
        <begin position="373"/>
        <end position="389"/>
    </location>
</feature>
<keyword evidence="2" id="KW-0812">Transmembrane</keyword>
<feature type="compositionally biased region" description="Basic and acidic residues" evidence="1">
    <location>
        <begin position="71"/>
        <end position="84"/>
    </location>
</feature>
<evidence type="ECO:0000313" key="3">
    <source>
        <dbReference type="EMBL" id="CAD9706745.1"/>
    </source>
</evidence>
<gene>
    <name evidence="3" type="ORF">RMAR1173_LOCUS17736</name>
</gene>
<feature type="transmembrane region" description="Helical" evidence="2">
    <location>
        <begin position="35"/>
        <end position="55"/>
    </location>
</feature>
<evidence type="ECO:0000256" key="1">
    <source>
        <dbReference type="SAM" id="MobiDB-lite"/>
    </source>
</evidence>
<organism evidence="3">
    <name type="scientific">Rhizochromulina marina</name>
    <dbReference type="NCBI Taxonomy" id="1034831"/>
    <lineage>
        <taxon>Eukaryota</taxon>
        <taxon>Sar</taxon>
        <taxon>Stramenopiles</taxon>
        <taxon>Ochrophyta</taxon>
        <taxon>Dictyochophyceae</taxon>
        <taxon>Rhizochromulinales</taxon>
        <taxon>Rhizochromulina</taxon>
    </lineage>
</organism>
<keyword evidence="2" id="KW-0472">Membrane</keyword>
<keyword evidence="2" id="KW-1133">Transmembrane helix</keyword>
<accession>A0A7S2SQD9</accession>
<feature type="region of interest" description="Disordered" evidence="1">
    <location>
        <begin position="71"/>
        <end position="144"/>
    </location>
</feature>
<feature type="compositionally biased region" description="Basic and acidic residues" evidence="1">
    <location>
        <begin position="130"/>
        <end position="144"/>
    </location>
</feature>
<dbReference type="EMBL" id="HBHJ01026841">
    <property type="protein sequence ID" value="CAD9706745.1"/>
    <property type="molecule type" value="Transcribed_RNA"/>
</dbReference>
<name>A0A7S2SQD9_9STRA</name>
<feature type="compositionally biased region" description="Basic and acidic residues" evidence="1">
    <location>
        <begin position="281"/>
        <end position="290"/>
    </location>
</feature>
<feature type="region of interest" description="Disordered" evidence="1">
    <location>
        <begin position="257"/>
        <end position="495"/>
    </location>
</feature>
<feature type="compositionally biased region" description="Basic and acidic residues" evidence="1">
    <location>
        <begin position="419"/>
        <end position="453"/>
    </location>
</feature>
<dbReference type="AlphaFoldDB" id="A0A7S2SQD9"/>
<feature type="compositionally biased region" description="Basic and acidic residues" evidence="1">
    <location>
        <begin position="258"/>
        <end position="273"/>
    </location>
</feature>
<proteinExistence type="predicted"/>
<feature type="compositionally biased region" description="Basic and acidic residues" evidence="1">
    <location>
        <begin position="299"/>
        <end position="310"/>
    </location>
</feature>
<evidence type="ECO:0000256" key="2">
    <source>
        <dbReference type="SAM" id="Phobius"/>
    </source>
</evidence>
<protein>
    <submittedName>
        <fullName evidence="3">Uncharacterized protein</fullName>
    </submittedName>
</protein>
<sequence>MLRRRVPQQSASPWGLGSLETQASAPERPRRRARLLMFIAGMAILVSIGAAVFAWRIGFTLFNDEFHSAASTDEKSVRLRHQPDDEVVPEPKSSNRRRHAKEGPRKVPSGRRSGIDLGDDSASDTPNAPDRSDGEGHREEEGERLPEAVWSVLCGESLGHVVDEKCMDHCRESAHLLPRPTLGNACISGCSGGARLALAEACSHEDKVAGLAACRLIFTQRCPDLCAGYRLVLPAPRVHNQCLTSCEAAVESQCEALEDTKPKGSEQEARVEEDSPAVPVDKADPPDEVRLPVTSSDQASKDVEKEDEGRSNQVPEPHAPATPHGPVLVDTASEPKGGGIADQVAPQPPVPGAGQRTTAEASRPVPPVVQENTRTDDPKARDVLPEESHQAPPPKLKVPSRQEPLSSNPAHGIQSLHSSFDESHPIHQHLRDQLSHRSEHDRLVEGALRDRSKALRQQPSSAVFPPLDGLPAHTFPRTGDLQPGAASTGHSAQAAELERRRLVDLAMRQKQESDLLAHRARVKAIHEANQQQPAPQ</sequence>